<dbReference type="PIRSF" id="PIRSF003230">
    <property type="entry name" value="YbgC"/>
    <property type="match status" value="1"/>
</dbReference>
<protein>
    <submittedName>
        <fullName evidence="3">Acyl-CoA thioesterase</fullName>
    </submittedName>
</protein>
<proteinExistence type="inferred from homology"/>
<dbReference type="AlphaFoldDB" id="A0A932M167"/>
<comment type="similarity">
    <text evidence="1">Belongs to the 4-hydroxybenzoyl-CoA thioesterase family.</text>
</comment>
<evidence type="ECO:0000256" key="2">
    <source>
        <dbReference type="ARBA" id="ARBA00022801"/>
    </source>
</evidence>
<dbReference type="SUPFAM" id="SSF54637">
    <property type="entry name" value="Thioesterase/thiol ester dehydrase-isomerase"/>
    <property type="match status" value="1"/>
</dbReference>
<dbReference type="GO" id="GO:0047617">
    <property type="term" value="F:fatty acyl-CoA hydrolase activity"/>
    <property type="evidence" value="ECO:0007669"/>
    <property type="project" value="TreeGrafter"/>
</dbReference>
<reference evidence="3" key="1">
    <citation type="submission" date="2020-07" db="EMBL/GenBank/DDBJ databases">
        <title>Huge and variable diversity of episymbiotic CPR bacteria and DPANN archaea in groundwater ecosystems.</title>
        <authorList>
            <person name="He C.Y."/>
            <person name="Keren R."/>
            <person name="Whittaker M."/>
            <person name="Farag I.F."/>
            <person name="Doudna J."/>
            <person name="Cate J.H.D."/>
            <person name="Banfield J.F."/>
        </authorList>
    </citation>
    <scope>NUCLEOTIDE SEQUENCE</scope>
    <source>
        <strain evidence="3">NC_groundwater_717_Ag_S-0.2um_59_8</strain>
    </source>
</reference>
<accession>A0A932M167</accession>
<organism evidence="3 4">
    <name type="scientific">Tectimicrobiota bacterium</name>
    <dbReference type="NCBI Taxonomy" id="2528274"/>
    <lineage>
        <taxon>Bacteria</taxon>
        <taxon>Pseudomonadati</taxon>
        <taxon>Nitrospinota/Tectimicrobiota group</taxon>
        <taxon>Candidatus Tectimicrobiota</taxon>
    </lineage>
</organism>
<dbReference type="InterPro" id="IPR029069">
    <property type="entry name" value="HotDog_dom_sf"/>
</dbReference>
<evidence type="ECO:0000256" key="1">
    <source>
        <dbReference type="ARBA" id="ARBA00005953"/>
    </source>
</evidence>
<dbReference type="PANTHER" id="PTHR31793:SF27">
    <property type="entry name" value="NOVEL THIOESTERASE SUPERFAMILY DOMAIN AND SAPOSIN A-TYPE DOMAIN CONTAINING PROTEIN (0610012H03RIK)"/>
    <property type="match status" value="1"/>
</dbReference>
<gene>
    <name evidence="3" type="ORF">HYY65_08830</name>
</gene>
<evidence type="ECO:0000313" key="3">
    <source>
        <dbReference type="EMBL" id="MBI3015145.1"/>
    </source>
</evidence>
<dbReference type="InterPro" id="IPR006684">
    <property type="entry name" value="YbgC/YbaW"/>
</dbReference>
<dbReference type="CDD" id="cd00586">
    <property type="entry name" value="4HBT"/>
    <property type="match status" value="1"/>
</dbReference>
<dbReference type="Proteomes" id="UP000741360">
    <property type="component" value="Unassembled WGS sequence"/>
</dbReference>
<comment type="caution">
    <text evidence="3">The sequence shown here is derived from an EMBL/GenBank/DDBJ whole genome shotgun (WGS) entry which is preliminary data.</text>
</comment>
<dbReference type="NCBIfam" id="TIGR00051">
    <property type="entry name" value="YbgC/FadM family acyl-CoA thioesterase"/>
    <property type="match status" value="1"/>
</dbReference>
<sequence length="137" mass="15681">MQMEPLRVRVRYAETDQMGVAHHAAYLVWFEAARTEYLRFLGFSYRHLEESGLFLPVVESLCRYRDPVTYDDVLKITARLQELRRVRITLAYRACKEDDSLSAEGYTVHALLNREGKPVSFPADLRAALAAALGSTK</sequence>
<dbReference type="Gene3D" id="3.10.129.10">
    <property type="entry name" value="Hotdog Thioesterase"/>
    <property type="match status" value="1"/>
</dbReference>
<dbReference type="Pfam" id="PF13279">
    <property type="entry name" value="4HBT_2"/>
    <property type="match status" value="1"/>
</dbReference>
<evidence type="ECO:0000313" key="4">
    <source>
        <dbReference type="Proteomes" id="UP000741360"/>
    </source>
</evidence>
<keyword evidence="2" id="KW-0378">Hydrolase</keyword>
<dbReference type="InterPro" id="IPR050563">
    <property type="entry name" value="4-hydroxybenzoyl-CoA_TE"/>
</dbReference>
<name>A0A932M167_UNCTE</name>
<dbReference type="PANTHER" id="PTHR31793">
    <property type="entry name" value="4-HYDROXYBENZOYL-COA THIOESTERASE FAMILY MEMBER"/>
    <property type="match status" value="1"/>
</dbReference>
<dbReference type="EMBL" id="JACPSX010000168">
    <property type="protein sequence ID" value="MBI3015145.1"/>
    <property type="molecule type" value="Genomic_DNA"/>
</dbReference>